<accession>A0A1B6D955</accession>
<organism evidence="2">
    <name type="scientific">Clastoptera arizonana</name>
    <name type="common">Arizona spittle bug</name>
    <dbReference type="NCBI Taxonomy" id="38151"/>
    <lineage>
        <taxon>Eukaryota</taxon>
        <taxon>Metazoa</taxon>
        <taxon>Ecdysozoa</taxon>
        <taxon>Arthropoda</taxon>
        <taxon>Hexapoda</taxon>
        <taxon>Insecta</taxon>
        <taxon>Pterygota</taxon>
        <taxon>Neoptera</taxon>
        <taxon>Paraneoptera</taxon>
        <taxon>Hemiptera</taxon>
        <taxon>Auchenorrhyncha</taxon>
        <taxon>Cercopoidea</taxon>
        <taxon>Clastopteridae</taxon>
        <taxon>Clastoptera</taxon>
    </lineage>
</organism>
<keyword evidence="1" id="KW-0812">Transmembrane</keyword>
<feature type="transmembrane region" description="Helical" evidence="1">
    <location>
        <begin position="20"/>
        <end position="40"/>
    </location>
</feature>
<dbReference type="EMBL" id="GEDC01015085">
    <property type="protein sequence ID" value="JAS22213.1"/>
    <property type="molecule type" value="Transcribed_RNA"/>
</dbReference>
<name>A0A1B6D955_9HEMI</name>
<keyword evidence="1" id="KW-0472">Membrane</keyword>
<evidence type="ECO:0000313" key="2">
    <source>
        <dbReference type="EMBL" id="JAS22213.1"/>
    </source>
</evidence>
<evidence type="ECO:0000256" key="1">
    <source>
        <dbReference type="SAM" id="Phobius"/>
    </source>
</evidence>
<feature type="non-terminal residue" evidence="2">
    <location>
        <position position="121"/>
    </location>
</feature>
<feature type="non-terminal residue" evidence="2">
    <location>
        <position position="1"/>
    </location>
</feature>
<protein>
    <submittedName>
        <fullName evidence="2">Uncharacterized protein</fullName>
    </submittedName>
</protein>
<gene>
    <name evidence="2" type="ORF">g.4108</name>
</gene>
<sequence>FSSPDWFTMESLFRNNQRCFSIFLIASRFVGVLYFLNCAFPVNSEDFKTDTFPIFQSLQSVLEIFRSERYKEPELIDRTLDIFDNVCLKPEVEVPPQPRKPFIVLEGNDRICREDVGRHLV</sequence>
<dbReference type="AlphaFoldDB" id="A0A1B6D955"/>
<proteinExistence type="predicted"/>
<keyword evidence="1" id="KW-1133">Transmembrane helix</keyword>
<reference evidence="2" key="1">
    <citation type="submission" date="2015-12" db="EMBL/GenBank/DDBJ databases">
        <title>De novo transcriptome assembly of four potential Pierce s Disease insect vectors from Arizona vineyards.</title>
        <authorList>
            <person name="Tassone E.E."/>
        </authorList>
    </citation>
    <scope>NUCLEOTIDE SEQUENCE</scope>
</reference>